<feature type="signal peptide" evidence="6">
    <location>
        <begin position="1"/>
        <end position="21"/>
    </location>
</feature>
<evidence type="ECO:0000256" key="3">
    <source>
        <dbReference type="ARBA" id="ARBA00022729"/>
    </source>
</evidence>
<gene>
    <name evidence="8" type="primary">LOC116287487</name>
</gene>
<sequence length="432" mass="48955">MHKIFALLFLAIASTQVLVEGKWKCSECKIQYKAVGCFKDDGQRPLPREILNERDVTSKVFGHRMIDWYDWDNYIAGFACRCAAKAKSLGYKVFGLQFFGECWSGPDAKSYKAVGKADNKKCTGNEYKTCSPFSRHCVGQQFTNFIYEIVPDCDIPIESLGCYSDRHIKGARPFPNYVLTDRVDSTRGDIFTHVLLDWRNWDTYMPQLACRCAKKAKSLGHTTFGVQYYGECWTGNNADYTYDRDKSSKNCIDKCYEPCKPYEKYCSGKQFANYVYRLSGPEVPCELNTTPLGCFAENPSSRALGVEIQNEIDPTSRVFRGNVFEIKEWDKQFPSLLCRCARAAKQKGFSVFGVYNNATCWGGPDGHSTYNKHGESSQCIKGTEPCPGNSVKCAGGDKSIFVYKVSRPHSKRSFDSHFKKEDTMIDDLFGKI</sequence>
<evidence type="ECO:0000256" key="5">
    <source>
        <dbReference type="ARBA" id="ARBA00023136"/>
    </source>
</evidence>
<name>A0A6P8H3J9_ACTTE</name>
<keyword evidence="5" id="KW-0472">Membrane</keyword>
<keyword evidence="4" id="KW-1133">Transmembrane helix</keyword>
<keyword evidence="3 6" id="KW-0732">Signal</keyword>
<dbReference type="OrthoDB" id="5985073at2759"/>
<dbReference type="AlphaFoldDB" id="A0A6P8H3J9"/>
<dbReference type="KEGG" id="aten:116287487"/>
<feature type="chain" id="PRO_5028117562" evidence="6">
    <location>
        <begin position="22"/>
        <end position="432"/>
    </location>
</feature>
<accession>A0A6P8H3J9</accession>
<dbReference type="PANTHER" id="PTHR16059">
    <property type="entry name" value="ANTHRAX TOXIN RECEPTOR"/>
    <property type="match status" value="1"/>
</dbReference>
<reference evidence="8" key="1">
    <citation type="submission" date="2025-08" db="UniProtKB">
        <authorList>
            <consortium name="RefSeq"/>
        </authorList>
    </citation>
    <scope>IDENTIFICATION</scope>
    <source>
        <tissue evidence="8">Tentacle</tissue>
    </source>
</reference>
<dbReference type="InParanoid" id="A0A6P8H3J9"/>
<dbReference type="GeneID" id="116287487"/>
<dbReference type="PANTHER" id="PTHR16059:SF25">
    <property type="entry name" value="LYSOZYME"/>
    <property type="match status" value="1"/>
</dbReference>
<evidence type="ECO:0000256" key="2">
    <source>
        <dbReference type="ARBA" id="ARBA00022692"/>
    </source>
</evidence>
<dbReference type="RefSeq" id="XP_031550031.1">
    <property type="nucleotide sequence ID" value="XM_031694171.1"/>
</dbReference>
<organism evidence="7 8">
    <name type="scientific">Actinia tenebrosa</name>
    <name type="common">Australian red waratah sea anemone</name>
    <dbReference type="NCBI Taxonomy" id="6105"/>
    <lineage>
        <taxon>Eukaryota</taxon>
        <taxon>Metazoa</taxon>
        <taxon>Cnidaria</taxon>
        <taxon>Anthozoa</taxon>
        <taxon>Hexacorallia</taxon>
        <taxon>Actiniaria</taxon>
        <taxon>Actiniidae</taxon>
        <taxon>Actinia</taxon>
    </lineage>
</organism>
<keyword evidence="2" id="KW-0812">Transmembrane</keyword>
<evidence type="ECO:0000256" key="6">
    <source>
        <dbReference type="SAM" id="SignalP"/>
    </source>
</evidence>
<comment type="subcellular location">
    <subcellularLocation>
        <location evidence="1">Membrane</location>
        <topology evidence="1">Single-pass membrane protein</topology>
    </subcellularLocation>
</comment>
<evidence type="ECO:0000256" key="1">
    <source>
        <dbReference type="ARBA" id="ARBA00004167"/>
    </source>
</evidence>
<proteinExistence type="predicted"/>
<dbReference type="Proteomes" id="UP000515163">
    <property type="component" value="Unplaced"/>
</dbReference>
<evidence type="ECO:0000313" key="7">
    <source>
        <dbReference type="Proteomes" id="UP000515163"/>
    </source>
</evidence>
<evidence type="ECO:0000256" key="4">
    <source>
        <dbReference type="ARBA" id="ARBA00022989"/>
    </source>
</evidence>
<protein>
    <submittedName>
        <fullName evidence="8">Uncharacterized protein LOC116287487 isoform X1</fullName>
    </submittedName>
</protein>
<evidence type="ECO:0000313" key="8">
    <source>
        <dbReference type="RefSeq" id="XP_031550031.1"/>
    </source>
</evidence>
<keyword evidence="7" id="KW-1185">Reference proteome</keyword>
<dbReference type="GO" id="GO:0016020">
    <property type="term" value="C:membrane"/>
    <property type="evidence" value="ECO:0007669"/>
    <property type="project" value="UniProtKB-SubCell"/>
</dbReference>